<dbReference type="EMBL" id="UGQT01000001">
    <property type="protein sequence ID" value="STZ56533.1"/>
    <property type="molecule type" value="Genomic_DNA"/>
</dbReference>
<dbReference type="PANTHER" id="PTHR40763">
    <property type="entry name" value="MEMBRANE PROTEIN-RELATED"/>
    <property type="match status" value="1"/>
</dbReference>
<keyword evidence="3" id="KW-1185">Reference proteome</keyword>
<dbReference type="AlphaFoldDB" id="A0A378T9K4"/>
<dbReference type="Proteomes" id="UP000254978">
    <property type="component" value="Unassembled WGS sequence"/>
</dbReference>
<gene>
    <name evidence="2" type="ORF">NCTC10821_00026</name>
</gene>
<evidence type="ECO:0000313" key="3">
    <source>
        <dbReference type="Proteomes" id="UP000254978"/>
    </source>
</evidence>
<accession>A0A378T9K4</accession>
<proteinExistence type="predicted"/>
<name>A0A378T9K4_9MYCO</name>
<reference evidence="2 3" key="1">
    <citation type="submission" date="2018-06" db="EMBL/GenBank/DDBJ databases">
        <authorList>
            <consortium name="Pathogen Informatics"/>
            <person name="Doyle S."/>
        </authorList>
    </citation>
    <scope>NUCLEOTIDE SEQUENCE [LARGE SCALE GENOMIC DNA]</scope>
    <source>
        <strain evidence="2 3">NCTC10821</strain>
    </source>
</reference>
<evidence type="ECO:0000313" key="2">
    <source>
        <dbReference type="EMBL" id="STZ56533.1"/>
    </source>
</evidence>
<dbReference type="InterPro" id="IPR012551">
    <property type="entry name" value="DUF1707_SHOCT-like"/>
</dbReference>
<evidence type="ECO:0000259" key="1">
    <source>
        <dbReference type="Pfam" id="PF08044"/>
    </source>
</evidence>
<dbReference type="PANTHER" id="PTHR40763:SF5">
    <property type="entry name" value="MEMBRANE PROTEIN"/>
    <property type="match status" value="1"/>
</dbReference>
<organism evidence="2 3">
    <name type="scientific">Mycolicibacterium tokaiense</name>
    <dbReference type="NCBI Taxonomy" id="39695"/>
    <lineage>
        <taxon>Bacteria</taxon>
        <taxon>Bacillati</taxon>
        <taxon>Actinomycetota</taxon>
        <taxon>Actinomycetes</taxon>
        <taxon>Mycobacteriales</taxon>
        <taxon>Mycobacteriaceae</taxon>
        <taxon>Mycolicibacterium</taxon>
    </lineage>
</organism>
<dbReference type="Pfam" id="PF08044">
    <property type="entry name" value="DUF1707"/>
    <property type="match status" value="1"/>
</dbReference>
<feature type="domain" description="DUF1707" evidence="1">
    <location>
        <begin position="22"/>
        <end position="73"/>
    </location>
</feature>
<protein>
    <submittedName>
        <fullName evidence="2">Protein of uncharacterized function (DUF1707)</fullName>
    </submittedName>
</protein>
<sequence>MGRVLRIGLVPMLVRVDARDYRVGDAEREQVVGLLQQAVGQGMLTLDEFTDRMDAALAARTRGELGEVVADLPVHSAPAQVEVLPLNVTMSSIRRSGRWLVPGRVAIKSRFSSVVLDLTQADIRTPVVTFDLDDICGSTDIIVPDDFTADLDHLRCLGASANSRVNAGPPVGRVHLIVRGNVRFGALTVKHPFGAWIRKNLR</sequence>